<dbReference type="Proteomes" id="UP000242869">
    <property type="component" value="Unassembled WGS sequence"/>
</dbReference>
<dbReference type="Pfam" id="PF03739">
    <property type="entry name" value="LptF_LptG"/>
    <property type="match status" value="1"/>
</dbReference>
<comment type="subcellular location">
    <subcellularLocation>
        <location evidence="1">Cell inner membrane</location>
        <topology evidence="1">Multi-pass membrane protein</topology>
    </subcellularLocation>
</comment>
<keyword evidence="8 9" id="KW-0472">Membrane</keyword>
<name>A0A1I5CCZ1_9NEIS</name>
<dbReference type="NCBIfam" id="TIGR04407">
    <property type="entry name" value="LptF_YjgP"/>
    <property type="match status" value="1"/>
</dbReference>
<evidence type="ECO:0000256" key="5">
    <source>
        <dbReference type="ARBA" id="ARBA00022519"/>
    </source>
</evidence>
<accession>A0A1I5CCZ1</accession>
<feature type="transmembrane region" description="Helical" evidence="9">
    <location>
        <begin position="62"/>
        <end position="81"/>
    </location>
</feature>
<protein>
    <recommendedName>
        <fullName evidence="2">Lipopolysaccharide export system permease protein LptF</fullName>
    </recommendedName>
</protein>
<sequence length="355" mass="39489">MIFRRSLVHEMNWFASGLFVVLLLVVMTSQIVRLLGEAAIGALASGAVWTVMGFAAVRYLPILFCLMLFITVLTTITRLWRDSEMVIWFASGRSIHDFLDPVLRFAVPVVIFTAILSLFVSPWSMQKSREYREHMLRQQETTQIAPGVFRETKGADRVYFVENFSTDTQEGNNVFVQIRRNDKIAVITAKRGGMIVDETGARWLSLDGGRAVEGTPGSAAYDTMEFAKGRVRLDSPQKAAVDPATQALPTLTLLKSDKPHHQAELAWRIALPVSALILSILALPLAFYNVRGGRTFNLLFALALAFLYYNCINIAQAWIGAGKLPALIGMWPLHAAFAGLAAFLMHRRAQMGAKR</sequence>
<dbReference type="AlphaFoldDB" id="A0A1I5CCZ1"/>
<evidence type="ECO:0000256" key="1">
    <source>
        <dbReference type="ARBA" id="ARBA00004429"/>
    </source>
</evidence>
<evidence type="ECO:0000256" key="4">
    <source>
        <dbReference type="ARBA" id="ARBA00022475"/>
    </source>
</evidence>
<feature type="transmembrane region" description="Helical" evidence="9">
    <location>
        <begin position="38"/>
        <end position="57"/>
    </location>
</feature>
<dbReference type="GO" id="GO:0043190">
    <property type="term" value="C:ATP-binding cassette (ABC) transporter complex"/>
    <property type="evidence" value="ECO:0007669"/>
    <property type="project" value="InterPro"/>
</dbReference>
<dbReference type="OrthoDB" id="9778062at2"/>
<dbReference type="EMBL" id="FOVE01000019">
    <property type="protein sequence ID" value="SFN84511.1"/>
    <property type="molecule type" value="Genomic_DNA"/>
</dbReference>
<feature type="transmembrane region" description="Helical" evidence="9">
    <location>
        <begin position="294"/>
        <end position="312"/>
    </location>
</feature>
<reference evidence="11" key="1">
    <citation type="submission" date="2016-10" db="EMBL/GenBank/DDBJ databases">
        <authorList>
            <person name="Varghese N."/>
            <person name="Submissions S."/>
        </authorList>
    </citation>
    <scope>NUCLEOTIDE SEQUENCE [LARGE SCALE GENOMIC DNA]</scope>
    <source>
        <strain evidence="11">DSM 6150</strain>
    </source>
</reference>
<dbReference type="InterPro" id="IPR030922">
    <property type="entry name" value="LptF"/>
</dbReference>
<keyword evidence="4" id="KW-1003">Cell membrane</keyword>
<dbReference type="PANTHER" id="PTHR33529:SF7">
    <property type="entry name" value="LIPOPOLYSACCHARIDE EXPORT SYSTEM PERMEASE PROTEIN LPTF"/>
    <property type="match status" value="1"/>
</dbReference>
<evidence type="ECO:0000256" key="2">
    <source>
        <dbReference type="ARBA" id="ARBA00014213"/>
    </source>
</evidence>
<proteinExistence type="predicted"/>
<gene>
    <name evidence="10" type="ORF">SAMN05660284_02372</name>
</gene>
<keyword evidence="3" id="KW-0813">Transport</keyword>
<dbReference type="InterPro" id="IPR005495">
    <property type="entry name" value="LptG/LptF_permease"/>
</dbReference>
<dbReference type="GO" id="GO:0015920">
    <property type="term" value="P:lipopolysaccharide transport"/>
    <property type="evidence" value="ECO:0007669"/>
    <property type="project" value="TreeGrafter"/>
</dbReference>
<keyword evidence="6 9" id="KW-0812">Transmembrane</keyword>
<evidence type="ECO:0000313" key="11">
    <source>
        <dbReference type="Proteomes" id="UP000242869"/>
    </source>
</evidence>
<evidence type="ECO:0000256" key="7">
    <source>
        <dbReference type="ARBA" id="ARBA00022989"/>
    </source>
</evidence>
<keyword evidence="5" id="KW-0997">Cell inner membrane</keyword>
<evidence type="ECO:0000256" key="8">
    <source>
        <dbReference type="ARBA" id="ARBA00023136"/>
    </source>
</evidence>
<dbReference type="PANTHER" id="PTHR33529">
    <property type="entry name" value="SLR0882 PROTEIN-RELATED"/>
    <property type="match status" value="1"/>
</dbReference>
<dbReference type="GO" id="GO:0055085">
    <property type="term" value="P:transmembrane transport"/>
    <property type="evidence" value="ECO:0007669"/>
    <property type="project" value="InterPro"/>
</dbReference>
<keyword evidence="11" id="KW-1185">Reference proteome</keyword>
<keyword evidence="7 9" id="KW-1133">Transmembrane helix</keyword>
<dbReference type="RefSeq" id="WP_091196742.1">
    <property type="nucleotide sequence ID" value="NZ_FOVE01000019.1"/>
</dbReference>
<evidence type="ECO:0000313" key="10">
    <source>
        <dbReference type="EMBL" id="SFN84511.1"/>
    </source>
</evidence>
<feature type="transmembrane region" description="Helical" evidence="9">
    <location>
        <begin position="324"/>
        <end position="345"/>
    </location>
</feature>
<evidence type="ECO:0000256" key="3">
    <source>
        <dbReference type="ARBA" id="ARBA00022448"/>
    </source>
</evidence>
<feature type="transmembrane region" description="Helical" evidence="9">
    <location>
        <begin position="101"/>
        <end position="125"/>
    </location>
</feature>
<evidence type="ECO:0000256" key="6">
    <source>
        <dbReference type="ARBA" id="ARBA00022692"/>
    </source>
</evidence>
<organism evidence="10 11">
    <name type="scientific">Formivibrio citricus</name>
    <dbReference type="NCBI Taxonomy" id="83765"/>
    <lineage>
        <taxon>Bacteria</taxon>
        <taxon>Pseudomonadati</taxon>
        <taxon>Pseudomonadota</taxon>
        <taxon>Betaproteobacteria</taxon>
        <taxon>Neisseriales</taxon>
        <taxon>Chitinibacteraceae</taxon>
        <taxon>Formivibrio</taxon>
    </lineage>
</organism>
<evidence type="ECO:0000256" key="9">
    <source>
        <dbReference type="SAM" id="Phobius"/>
    </source>
</evidence>
<feature type="transmembrane region" description="Helical" evidence="9">
    <location>
        <begin position="12"/>
        <end position="32"/>
    </location>
</feature>
<dbReference type="STRING" id="83765.SAMN05660284_02372"/>